<evidence type="ECO:0000313" key="2">
    <source>
        <dbReference type="EMBL" id="EFB32166.1"/>
    </source>
</evidence>
<feature type="region of interest" description="Disordered" evidence="1">
    <location>
        <begin position="34"/>
        <end position="72"/>
    </location>
</feature>
<name>D1QR42_9BACT</name>
<accession>D1QR42</accession>
<dbReference type="HOGENOM" id="CLU_1676277_0_0_10"/>
<dbReference type="STRING" id="649760.HMPREF0971_01445"/>
<dbReference type="RefSeq" id="WP_004372768.1">
    <property type="nucleotide sequence ID" value="NZ_GG703885.1"/>
</dbReference>
<proteinExistence type="predicted"/>
<gene>
    <name evidence="2" type="ORF">HMPREF0971_01445</name>
</gene>
<evidence type="ECO:0000256" key="1">
    <source>
        <dbReference type="SAM" id="MobiDB-lite"/>
    </source>
</evidence>
<sequence>MSKYKSDIAESAANMMQLPDTLEGMLQDIHGQKEVESPVASQTDMDIPKVIPTVEKKPKKQKQDKTKATPAGSIHTIEGDELWASFSSLCEQEDQLPKNVGKDGNMSFCKVDKDILATFRKYSVGGYTTQTLVNAILRSFILHYKKEFNKYKITEKSLL</sequence>
<dbReference type="EMBL" id="ACUZ02000027">
    <property type="protein sequence ID" value="EFB32166.1"/>
    <property type="molecule type" value="Genomic_DNA"/>
</dbReference>
<protein>
    <submittedName>
        <fullName evidence="2">Uncharacterized protein</fullName>
    </submittedName>
</protein>
<dbReference type="Proteomes" id="UP000004079">
    <property type="component" value="Unassembled WGS sequence"/>
</dbReference>
<organism evidence="2 3">
    <name type="scientific">Segatella oris F0302</name>
    <dbReference type="NCBI Taxonomy" id="649760"/>
    <lineage>
        <taxon>Bacteria</taxon>
        <taxon>Pseudomonadati</taxon>
        <taxon>Bacteroidota</taxon>
        <taxon>Bacteroidia</taxon>
        <taxon>Bacteroidales</taxon>
        <taxon>Prevotellaceae</taxon>
        <taxon>Segatella</taxon>
    </lineage>
</organism>
<dbReference type="AlphaFoldDB" id="D1QR42"/>
<evidence type="ECO:0000313" key="3">
    <source>
        <dbReference type="Proteomes" id="UP000004079"/>
    </source>
</evidence>
<reference evidence="2 3" key="1">
    <citation type="submission" date="2009-11" db="EMBL/GenBank/DDBJ databases">
        <authorList>
            <person name="Weinstock G."/>
            <person name="Sodergren E."/>
            <person name="Clifton S."/>
            <person name="Fulton L."/>
            <person name="Fulton B."/>
            <person name="Courtney L."/>
            <person name="Fronick C."/>
            <person name="Harrison M."/>
            <person name="Strong C."/>
            <person name="Farmer C."/>
            <person name="Delahaunty K."/>
            <person name="Markovic C."/>
            <person name="Hall O."/>
            <person name="Minx P."/>
            <person name="Tomlinson C."/>
            <person name="Mitreva M."/>
            <person name="Nelson J."/>
            <person name="Hou S."/>
            <person name="Wollam A."/>
            <person name="Pepin K.H."/>
            <person name="Johnson M."/>
            <person name="Bhonagiri V."/>
            <person name="Nash W.E."/>
            <person name="Warren W."/>
            <person name="Chinwalla A."/>
            <person name="Mardis E.R."/>
            <person name="Wilson R.K."/>
        </authorList>
    </citation>
    <scope>NUCLEOTIDE SEQUENCE [LARGE SCALE GENOMIC DNA]</scope>
    <source>
        <strain evidence="2 3">F0302</strain>
    </source>
</reference>
<comment type="caution">
    <text evidence="2">The sequence shown here is derived from an EMBL/GenBank/DDBJ whole genome shotgun (WGS) entry which is preliminary data.</text>
</comment>